<organism evidence="2 3">
    <name type="scientific">Rotaria socialis</name>
    <dbReference type="NCBI Taxonomy" id="392032"/>
    <lineage>
        <taxon>Eukaryota</taxon>
        <taxon>Metazoa</taxon>
        <taxon>Spiralia</taxon>
        <taxon>Gnathifera</taxon>
        <taxon>Rotifera</taxon>
        <taxon>Eurotatoria</taxon>
        <taxon>Bdelloidea</taxon>
        <taxon>Philodinida</taxon>
        <taxon>Philodinidae</taxon>
        <taxon>Rotaria</taxon>
    </lineage>
</organism>
<keyword evidence="3" id="KW-1185">Reference proteome</keyword>
<feature type="region of interest" description="Disordered" evidence="1">
    <location>
        <begin position="1"/>
        <end position="41"/>
    </location>
</feature>
<proteinExistence type="predicted"/>
<gene>
    <name evidence="2" type="ORF">UJA718_LOCUS46324</name>
</gene>
<protein>
    <submittedName>
        <fullName evidence="2">Uncharacterized protein</fullName>
    </submittedName>
</protein>
<reference evidence="2" key="1">
    <citation type="submission" date="2021-02" db="EMBL/GenBank/DDBJ databases">
        <authorList>
            <person name="Nowell W R."/>
        </authorList>
    </citation>
    <scope>NUCLEOTIDE SEQUENCE</scope>
</reference>
<evidence type="ECO:0000313" key="3">
    <source>
        <dbReference type="Proteomes" id="UP000663873"/>
    </source>
</evidence>
<dbReference type="Proteomes" id="UP000663873">
    <property type="component" value="Unassembled WGS sequence"/>
</dbReference>
<comment type="caution">
    <text evidence="2">The sequence shown here is derived from an EMBL/GenBank/DDBJ whole genome shotgun (WGS) entry which is preliminary data.</text>
</comment>
<dbReference type="EMBL" id="CAJOBP010082314">
    <property type="protein sequence ID" value="CAF4918889.1"/>
    <property type="molecule type" value="Genomic_DNA"/>
</dbReference>
<sequence length="79" mass="9090">DLQTGEIKQETDITPKIDSGNCDDETNSTSSNSWQIEDAANDDEYDCETQYRELSQSMKILERKFVNDLRLVINQEQAD</sequence>
<evidence type="ECO:0000256" key="1">
    <source>
        <dbReference type="SAM" id="MobiDB-lite"/>
    </source>
</evidence>
<name>A0A821W684_9BILA</name>
<feature type="non-terminal residue" evidence="2">
    <location>
        <position position="1"/>
    </location>
</feature>
<accession>A0A821W684</accession>
<dbReference type="AlphaFoldDB" id="A0A821W684"/>
<evidence type="ECO:0000313" key="2">
    <source>
        <dbReference type="EMBL" id="CAF4918889.1"/>
    </source>
</evidence>